<dbReference type="EMBL" id="JAHRIM010016840">
    <property type="protein sequence ID" value="MEQ2261969.1"/>
    <property type="molecule type" value="Genomic_DNA"/>
</dbReference>
<dbReference type="Proteomes" id="UP001444071">
    <property type="component" value="Unassembled WGS sequence"/>
</dbReference>
<accession>A0ABV0VY04</accession>
<evidence type="ECO:0000313" key="2">
    <source>
        <dbReference type="Proteomes" id="UP001444071"/>
    </source>
</evidence>
<keyword evidence="2" id="KW-1185">Reference proteome</keyword>
<name>A0ABV0VY04_9TELE</name>
<comment type="caution">
    <text evidence="1">The sequence shown here is derived from an EMBL/GenBank/DDBJ whole genome shotgun (WGS) entry which is preliminary data.</text>
</comment>
<sequence>MLFRGRWRHVGIQVPDVHMTDFRYRDQCSSALLFKFFVSSSVSRSFSLSSTKVFAHSNLLQLALHKQVCDQSLGSFQSQQLSLNKHLLFIQRKTNASFP</sequence>
<reference evidence="1 2" key="1">
    <citation type="submission" date="2021-06" db="EMBL/GenBank/DDBJ databases">
        <authorList>
            <person name="Palmer J.M."/>
        </authorList>
    </citation>
    <scope>NUCLEOTIDE SEQUENCE [LARGE SCALE GENOMIC DNA]</scope>
    <source>
        <strain evidence="1 2">XR_2019</strain>
        <tissue evidence="1">Muscle</tissue>
    </source>
</reference>
<proteinExistence type="predicted"/>
<organism evidence="1 2">
    <name type="scientific">Xenotaenia resolanae</name>
    <dbReference type="NCBI Taxonomy" id="208358"/>
    <lineage>
        <taxon>Eukaryota</taxon>
        <taxon>Metazoa</taxon>
        <taxon>Chordata</taxon>
        <taxon>Craniata</taxon>
        <taxon>Vertebrata</taxon>
        <taxon>Euteleostomi</taxon>
        <taxon>Actinopterygii</taxon>
        <taxon>Neopterygii</taxon>
        <taxon>Teleostei</taxon>
        <taxon>Neoteleostei</taxon>
        <taxon>Acanthomorphata</taxon>
        <taxon>Ovalentaria</taxon>
        <taxon>Atherinomorphae</taxon>
        <taxon>Cyprinodontiformes</taxon>
        <taxon>Goodeidae</taxon>
        <taxon>Xenotaenia</taxon>
    </lineage>
</organism>
<gene>
    <name evidence="1" type="ORF">XENORESO_018938</name>
</gene>
<protein>
    <submittedName>
        <fullName evidence="1">Uncharacterized protein</fullName>
    </submittedName>
</protein>
<evidence type="ECO:0000313" key="1">
    <source>
        <dbReference type="EMBL" id="MEQ2261969.1"/>
    </source>
</evidence>